<sequence length="238" mass="27320">MQINVELIMDQEAPLFPTAMDEYHAEPFTLPWGQGFPAQHQGAEVFMMPPPWTDDISASFSRNANRLDNQTGAFRYDLKSTDPSETKSIDYITTSRAEINNLQRFFCRLKGRQKSFWAPTWLSDLELAEDAPAGRNYLLVQWPLYWKYYALGQRRKSLIAFMRDGSARLIKIAGYSTDLSGDLGKVYLDESLKQPLLSKDILMLSYLCRYRLDSDVLTTNYETTDVANMTFGMTEVSQ</sequence>
<organism evidence="1">
    <name type="scientific">bioreactor metagenome</name>
    <dbReference type="NCBI Taxonomy" id="1076179"/>
    <lineage>
        <taxon>unclassified sequences</taxon>
        <taxon>metagenomes</taxon>
        <taxon>ecological metagenomes</taxon>
    </lineage>
</organism>
<dbReference type="EMBL" id="VSSQ01068275">
    <property type="protein sequence ID" value="MPN20492.1"/>
    <property type="molecule type" value="Genomic_DNA"/>
</dbReference>
<reference evidence="1" key="1">
    <citation type="submission" date="2019-08" db="EMBL/GenBank/DDBJ databases">
        <authorList>
            <person name="Kucharzyk K."/>
            <person name="Murdoch R.W."/>
            <person name="Higgins S."/>
            <person name="Loffler F."/>
        </authorList>
    </citation>
    <scope>NUCLEOTIDE SEQUENCE</scope>
</reference>
<name>A0A645G3G9_9ZZZZ</name>
<comment type="caution">
    <text evidence="1">The sequence shown here is derived from an EMBL/GenBank/DDBJ whole genome shotgun (WGS) entry which is preliminary data.</text>
</comment>
<dbReference type="AlphaFoldDB" id="A0A645G3G9"/>
<accession>A0A645G3G9</accession>
<protein>
    <submittedName>
        <fullName evidence="1">Uncharacterized protein</fullName>
    </submittedName>
</protein>
<gene>
    <name evidence="1" type="ORF">SDC9_167871</name>
</gene>
<evidence type="ECO:0000313" key="1">
    <source>
        <dbReference type="EMBL" id="MPN20492.1"/>
    </source>
</evidence>
<proteinExistence type="predicted"/>